<dbReference type="InterPro" id="IPR008242">
    <property type="entry name" value="Chor_mutase/pphenate_deHydtase"/>
</dbReference>
<keyword evidence="4" id="KW-0028">Amino-acid biosynthesis</keyword>
<dbReference type="InterPro" id="IPR002912">
    <property type="entry name" value="ACT_dom"/>
</dbReference>
<sequence length="354" mass="38470">MEPEQSVTQSVEELDRQLARLFCRRMELAARRAREQGEAQPVFASGTPDPELITEAASEDSALEKYYRAFWQTGYQLAAQYQMEVLGRSLVAYQGVEGAFSHIALRKLFPQAGAKSYPTWAAVFDAVQSGEAAYGVLPFENSNAGDVSAVLDLCFAYPELHVCKVYDLPVRQNLLALPGAKLADIRRVVSHPQAIAQSARFLNSLGLASSECLNTAVAAKQVAESEDLTLAAIASAETAELYGLQVLAAGINSDGDNTTRFIVITREKPAGGDRFSLLFTVDHKAGQLARVIQAIGAAGFNMECIKSRPMPGVPFEYYFYVELEGQPGEQASKTLLEALGQICNTLRVLGVYTK</sequence>
<dbReference type="PROSITE" id="PS51671">
    <property type="entry name" value="ACT"/>
    <property type="match status" value="1"/>
</dbReference>
<dbReference type="RefSeq" id="WP_289599669.1">
    <property type="nucleotide sequence ID" value="NZ_JAUDCL010000010.1"/>
</dbReference>
<evidence type="ECO:0000313" key="12">
    <source>
        <dbReference type="Proteomes" id="UP001529380"/>
    </source>
</evidence>
<dbReference type="EC" id="4.2.1.51" evidence="2"/>
<feature type="domain" description="Prephenate dehydratase" evidence="9">
    <location>
        <begin position="90"/>
        <end position="266"/>
    </location>
</feature>
<dbReference type="PROSITE" id="PS51171">
    <property type="entry name" value="PREPHENATE_DEHYDR_3"/>
    <property type="match status" value="1"/>
</dbReference>
<dbReference type="Proteomes" id="UP001529380">
    <property type="component" value="Unassembled WGS sequence"/>
</dbReference>
<proteinExistence type="predicted"/>
<name>A0ABT7UQ58_9FIRM</name>
<evidence type="ECO:0000256" key="4">
    <source>
        <dbReference type="ARBA" id="ARBA00022605"/>
    </source>
</evidence>
<comment type="caution">
    <text evidence="11">The sequence shown here is derived from an EMBL/GenBank/DDBJ whole genome shotgun (WGS) entry which is preliminary data.</text>
</comment>
<reference evidence="11 12" key="2">
    <citation type="submission" date="2023-06" db="EMBL/GenBank/DDBJ databases">
        <title>Identification and characterization of horizontal gene transfer across gut microbiota members of farm animals based on homology search.</title>
        <authorList>
            <person name="Schwarzerova J."/>
            <person name="Nykrynova M."/>
            <person name="Jureckova K."/>
            <person name="Cejkova D."/>
            <person name="Rychlik I."/>
        </authorList>
    </citation>
    <scope>NUCLEOTIDE SEQUENCE [LARGE SCALE GENOMIC DNA]</scope>
    <source>
        <strain evidence="11 12">ET340</strain>
    </source>
</reference>
<evidence type="ECO:0000259" key="10">
    <source>
        <dbReference type="PROSITE" id="PS51671"/>
    </source>
</evidence>
<keyword evidence="12" id="KW-1185">Reference proteome</keyword>
<protein>
    <recommendedName>
        <fullName evidence="3">Prephenate dehydratase</fullName>
        <ecNumber evidence="2">4.2.1.51</ecNumber>
    </recommendedName>
</protein>
<evidence type="ECO:0000256" key="6">
    <source>
        <dbReference type="ARBA" id="ARBA00023222"/>
    </source>
</evidence>
<gene>
    <name evidence="11" type="ORF">QUW08_06955</name>
</gene>
<evidence type="ECO:0000256" key="2">
    <source>
        <dbReference type="ARBA" id="ARBA00013147"/>
    </source>
</evidence>
<dbReference type="Gene3D" id="3.30.70.260">
    <property type="match status" value="1"/>
</dbReference>
<evidence type="ECO:0000256" key="8">
    <source>
        <dbReference type="ARBA" id="ARBA00047848"/>
    </source>
</evidence>
<keyword evidence="6" id="KW-0584">Phenylalanine biosynthesis</keyword>
<dbReference type="EMBL" id="JAUDCL010000010">
    <property type="protein sequence ID" value="MDM8201030.1"/>
    <property type="molecule type" value="Genomic_DNA"/>
</dbReference>
<accession>A0ABT7UQ58</accession>
<dbReference type="PANTHER" id="PTHR21022">
    <property type="entry name" value="PREPHENATE DEHYDRATASE P PROTEIN"/>
    <property type="match status" value="1"/>
</dbReference>
<dbReference type="SUPFAM" id="SSF55021">
    <property type="entry name" value="ACT-like"/>
    <property type="match status" value="1"/>
</dbReference>
<dbReference type="Gene3D" id="3.40.190.10">
    <property type="entry name" value="Periplasmic binding protein-like II"/>
    <property type="match status" value="2"/>
</dbReference>
<dbReference type="CDD" id="cd04905">
    <property type="entry name" value="ACT_CM-PDT"/>
    <property type="match status" value="1"/>
</dbReference>
<dbReference type="SUPFAM" id="SSF53850">
    <property type="entry name" value="Periplasmic binding protein-like II"/>
    <property type="match status" value="1"/>
</dbReference>
<dbReference type="PIRSF" id="PIRSF001500">
    <property type="entry name" value="Chor_mut_pdt_Ppr"/>
    <property type="match status" value="1"/>
</dbReference>
<reference evidence="11 12" key="3">
    <citation type="submission" date="2023-06" db="EMBL/GenBank/DDBJ databases">
        <authorList>
            <person name="Zeman M."/>
            <person name="Kubasova T."/>
            <person name="Jahodarova E."/>
            <person name="Nykrynova M."/>
            <person name="Rychlik I."/>
        </authorList>
    </citation>
    <scope>NUCLEOTIDE SEQUENCE [LARGE SCALE GENOMIC DNA]</scope>
    <source>
        <strain evidence="11 12">ET340</strain>
    </source>
</reference>
<feature type="domain" description="ACT" evidence="10">
    <location>
        <begin position="276"/>
        <end position="353"/>
    </location>
</feature>
<evidence type="ECO:0000259" key="9">
    <source>
        <dbReference type="PROSITE" id="PS51171"/>
    </source>
</evidence>
<keyword evidence="7" id="KW-0456">Lyase</keyword>
<dbReference type="InterPro" id="IPR045865">
    <property type="entry name" value="ACT-like_dom_sf"/>
</dbReference>
<comment type="pathway">
    <text evidence="1">Amino-acid biosynthesis; L-phenylalanine biosynthesis; phenylpyruvate from prephenate: step 1/1.</text>
</comment>
<dbReference type="InterPro" id="IPR001086">
    <property type="entry name" value="Preph_deHydtase"/>
</dbReference>
<evidence type="ECO:0000256" key="3">
    <source>
        <dbReference type="ARBA" id="ARBA00021872"/>
    </source>
</evidence>
<evidence type="ECO:0000256" key="5">
    <source>
        <dbReference type="ARBA" id="ARBA00023141"/>
    </source>
</evidence>
<keyword evidence="5" id="KW-0057">Aromatic amino acid biosynthesis</keyword>
<dbReference type="PANTHER" id="PTHR21022:SF19">
    <property type="entry name" value="PREPHENATE DEHYDRATASE-RELATED"/>
    <property type="match status" value="1"/>
</dbReference>
<evidence type="ECO:0000313" key="11">
    <source>
        <dbReference type="EMBL" id="MDM8201030.1"/>
    </source>
</evidence>
<reference evidence="12" key="1">
    <citation type="submission" date="2023-06" db="EMBL/GenBank/DDBJ databases">
        <title>Identification and characterization of horizontal gene transfer across gut microbiota members of farm animals based on homology search.</title>
        <authorList>
            <person name="Zeman M."/>
            <person name="Kubasova T."/>
            <person name="Jahodarova E."/>
            <person name="Nykrynova M."/>
            <person name="Rychlik I."/>
        </authorList>
    </citation>
    <scope>NUCLEOTIDE SEQUENCE [LARGE SCALE GENOMIC DNA]</scope>
    <source>
        <strain evidence="12">ET340</strain>
    </source>
</reference>
<dbReference type="Pfam" id="PF00800">
    <property type="entry name" value="PDT"/>
    <property type="match status" value="1"/>
</dbReference>
<evidence type="ECO:0000256" key="7">
    <source>
        <dbReference type="ARBA" id="ARBA00023239"/>
    </source>
</evidence>
<evidence type="ECO:0000256" key="1">
    <source>
        <dbReference type="ARBA" id="ARBA00004741"/>
    </source>
</evidence>
<organism evidence="11 12">
    <name type="scientific">Allofournierella massiliensis</name>
    <dbReference type="NCBI Taxonomy" id="1650663"/>
    <lineage>
        <taxon>Bacteria</taxon>
        <taxon>Bacillati</taxon>
        <taxon>Bacillota</taxon>
        <taxon>Clostridia</taxon>
        <taxon>Eubacteriales</taxon>
        <taxon>Oscillospiraceae</taxon>
        <taxon>Allofournierella</taxon>
    </lineage>
</organism>
<dbReference type="CDD" id="cd13631">
    <property type="entry name" value="PBP2_Ct-PDT_like"/>
    <property type="match status" value="1"/>
</dbReference>
<comment type="catalytic activity">
    <reaction evidence="8">
        <text>prephenate + H(+) = 3-phenylpyruvate + CO2 + H2O</text>
        <dbReference type="Rhea" id="RHEA:21648"/>
        <dbReference type="ChEBI" id="CHEBI:15377"/>
        <dbReference type="ChEBI" id="CHEBI:15378"/>
        <dbReference type="ChEBI" id="CHEBI:16526"/>
        <dbReference type="ChEBI" id="CHEBI:18005"/>
        <dbReference type="ChEBI" id="CHEBI:29934"/>
        <dbReference type="EC" id="4.2.1.51"/>
    </reaction>
</comment>